<evidence type="ECO:0000313" key="2">
    <source>
        <dbReference type="EMBL" id="VAH62820.1"/>
    </source>
</evidence>
<proteinExistence type="predicted"/>
<dbReference type="Gramene" id="TRITD3Av1G171580.1">
    <property type="protein sequence ID" value="TRITD3Av1G171580.1"/>
    <property type="gene ID" value="TRITD3Av1G171580"/>
</dbReference>
<dbReference type="EMBL" id="LT934115">
    <property type="protein sequence ID" value="VAH62820.1"/>
    <property type="molecule type" value="Genomic_DNA"/>
</dbReference>
<sequence length="134" mass="15236">MQTLVQRDGFMRAMPPLNWPFKGHSMSSPMDPIAFHLLELDLPADDSNDQRQGPLWHRWNRKLQFHLTQEILTDLLHLDDNGASSATRLHGPALLSKVWSTVKAFPATDCRVVGNIDALVALDLHVTQFRCLRD</sequence>
<keyword evidence="3" id="KW-1185">Reference proteome</keyword>
<dbReference type="PANTHER" id="PTHR37751">
    <property type="entry name" value="LOW PROTEIN: M-PHASE INDUCER PHOSPHATASE-LIKE PROTEIN"/>
    <property type="match status" value="1"/>
</dbReference>
<dbReference type="InterPro" id="IPR025486">
    <property type="entry name" value="DUF4378"/>
</dbReference>
<protein>
    <recommendedName>
        <fullName evidence="1">DUF4378 domain-containing protein</fullName>
    </recommendedName>
</protein>
<gene>
    <name evidence="2" type="ORF">TRITD_3Av1G171580</name>
</gene>
<name>A0A9R0RQS0_TRITD</name>
<evidence type="ECO:0000259" key="1">
    <source>
        <dbReference type="Pfam" id="PF14309"/>
    </source>
</evidence>
<evidence type="ECO:0000313" key="3">
    <source>
        <dbReference type="Proteomes" id="UP000324705"/>
    </source>
</evidence>
<dbReference type="Pfam" id="PF14309">
    <property type="entry name" value="DUF4378"/>
    <property type="match status" value="1"/>
</dbReference>
<reference evidence="2 3" key="1">
    <citation type="submission" date="2017-09" db="EMBL/GenBank/DDBJ databases">
        <authorList>
            <consortium name="International Durum Wheat Genome Sequencing Consortium (IDWGSC)"/>
            <person name="Milanesi L."/>
        </authorList>
    </citation>
    <scope>NUCLEOTIDE SEQUENCE [LARGE SCALE GENOMIC DNA]</scope>
    <source>
        <strain evidence="3">cv. Svevo</strain>
    </source>
</reference>
<dbReference type="OMA" id="HVTQFRC"/>
<dbReference type="Proteomes" id="UP000324705">
    <property type="component" value="Chromosome 3A"/>
</dbReference>
<dbReference type="PANTHER" id="PTHR37751:SF1">
    <property type="entry name" value="LOW PROTEIN: M-PHASE INDUCER PHOSPHATASE-LIKE PROTEIN"/>
    <property type="match status" value="1"/>
</dbReference>
<dbReference type="AlphaFoldDB" id="A0A9R0RQS0"/>
<accession>A0A9R0RQS0</accession>
<feature type="domain" description="DUF4378" evidence="1">
    <location>
        <begin position="20"/>
        <end position="123"/>
    </location>
</feature>
<organism evidence="2 3">
    <name type="scientific">Triticum turgidum subsp. durum</name>
    <name type="common">Durum wheat</name>
    <name type="synonym">Triticum durum</name>
    <dbReference type="NCBI Taxonomy" id="4567"/>
    <lineage>
        <taxon>Eukaryota</taxon>
        <taxon>Viridiplantae</taxon>
        <taxon>Streptophyta</taxon>
        <taxon>Embryophyta</taxon>
        <taxon>Tracheophyta</taxon>
        <taxon>Spermatophyta</taxon>
        <taxon>Magnoliopsida</taxon>
        <taxon>Liliopsida</taxon>
        <taxon>Poales</taxon>
        <taxon>Poaceae</taxon>
        <taxon>BOP clade</taxon>
        <taxon>Pooideae</taxon>
        <taxon>Triticodae</taxon>
        <taxon>Triticeae</taxon>
        <taxon>Triticinae</taxon>
        <taxon>Triticum</taxon>
    </lineage>
</organism>